<proteinExistence type="predicted"/>
<accession>A0A8H4EMM6</accession>
<gene>
    <name evidence="1" type="ORF">F8M41_016428</name>
</gene>
<name>A0A8H4EMM6_GIGMA</name>
<protein>
    <submittedName>
        <fullName evidence="1">Uncharacterized protein</fullName>
    </submittedName>
</protein>
<sequence length="70" mass="8367">MRFICSSYYLNQLSLSLIIIFKSKISTQESKNWKYPLPRSNPVKEESEISDENQLEFQVPEEDVEKRLIR</sequence>
<reference evidence="1 2" key="1">
    <citation type="journal article" date="2019" name="Environ. Microbiol.">
        <title>At the nexus of three kingdoms: the genome of the mycorrhizal fungus Gigaspora margarita provides insights into plant, endobacterial and fungal interactions.</title>
        <authorList>
            <person name="Venice F."/>
            <person name="Ghignone S."/>
            <person name="Salvioli di Fossalunga A."/>
            <person name="Amselem J."/>
            <person name="Novero M."/>
            <person name="Xianan X."/>
            <person name="Sedzielewska Toro K."/>
            <person name="Morin E."/>
            <person name="Lipzen A."/>
            <person name="Grigoriev I.V."/>
            <person name="Henrissat B."/>
            <person name="Martin F.M."/>
            <person name="Bonfante P."/>
        </authorList>
    </citation>
    <scope>NUCLEOTIDE SEQUENCE [LARGE SCALE GENOMIC DNA]</scope>
    <source>
        <strain evidence="1 2">BEG34</strain>
    </source>
</reference>
<dbReference type="Proteomes" id="UP000439903">
    <property type="component" value="Unassembled WGS sequence"/>
</dbReference>
<dbReference type="AlphaFoldDB" id="A0A8H4EMM6"/>
<dbReference type="EMBL" id="WTPW01000355">
    <property type="protein sequence ID" value="KAF0520300.1"/>
    <property type="molecule type" value="Genomic_DNA"/>
</dbReference>
<comment type="caution">
    <text evidence="1">The sequence shown here is derived from an EMBL/GenBank/DDBJ whole genome shotgun (WGS) entry which is preliminary data.</text>
</comment>
<evidence type="ECO:0000313" key="2">
    <source>
        <dbReference type="Proteomes" id="UP000439903"/>
    </source>
</evidence>
<keyword evidence="2" id="KW-1185">Reference proteome</keyword>
<organism evidence="1 2">
    <name type="scientific">Gigaspora margarita</name>
    <dbReference type="NCBI Taxonomy" id="4874"/>
    <lineage>
        <taxon>Eukaryota</taxon>
        <taxon>Fungi</taxon>
        <taxon>Fungi incertae sedis</taxon>
        <taxon>Mucoromycota</taxon>
        <taxon>Glomeromycotina</taxon>
        <taxon>Glomeromycetes</taxon>
        <taxon>Diversisporales</taxon>
        <taxon>Gigasporaceae</taxon>
        <taxon>Gigaspora</taxon>
    </lineage>
</organism>
<evidence type="ECO:0000313" key="1">
    <source>
        <dbReference type="EMBL" id="KAF0520300.1"/>
    </source>
</evidence>